<gene>
    <name evidence="1" type="ORF">Scep_022308</name>
</gene>
<dbReference type="EMBL" id="JBBNAG010000009">
    <property type="protein sequence ID" value="KAK9105464.1"/>
    <property type="molecule type" value="Genomic_DNA"/>
</dbReference>
<comment type="caution">
    <text evidence="1">The sequence shown here is derived from an EMBL/GenBank/DDBJ whole genome shotgun (WGS) entry which is preliminary data.</text>
</comment>
<accession>A0AAP0I2K3</accession>
<keyword evidence="2" id="KW-1185">Reference proteome</keyword>
<evidence type="ECO:0000313" key="1">
    <source>
        <dbReference type="EMBL" id="KAK9105464.1"/>
    </source>
</evidence>
<name>A0AAP0I2K3_9MAGN</name>
<evidence type="ECO:0000313" key="2">
    <source>
        <dbReference type="Proteomes" id="UP001419268"/>
    </source>
</evidence>
<protein>
    <submittedName>
        <fullName evidence="1">Uncharacterized protein</fullName>
    </submittedName>
</protein>
<proteinExistence type="predicted"/>
<dbReference type="Proteomes" id="UP001419268">
    <property type="component" value="Unassembled WGS sequence"/>
</dbReference>
<dbReference type="AlphaFoldDB" id="A0AAP0I2K3"/>
<organism evidence="1 2">
    <name type="scientific">Stephania cephalantha</name>
    <dbReference type="NCBI Taxonomy" id="152367"/>
    <lineage>
        <taxon>Eukaryota</taxon>
        <taxon>Viridiplantae</taxon>
        <taxon>Streptophyta</taxon>
        <taxon>Embryophyta</taxon>
        <taxon>Tracheophyta</taxon>
        <taxon>Spermatophyta</taxon>
        <taxon>Magnoliopsida</taxon>
        <taxon>Ranunculales</taxon>
        <taxon>Menispermaceae</taxon>
        <taxon>Menispermoideae</taxon>
        <taxon>Cissampelideae</taxon>
        <taxon>Stephania</taxon>
    </lineage>
</organism>
<reference evidence="1 2" key="1">
    <citation type="submission" date="2024-01" db="EMBL/GenBank/DDBJ databases">
        <title>Genome assemblies of Stephania.</title>
        <authorList>
            <person name="Yang L."/>
        </authorList>
    </citation>
    <scope>NUCLEOTIDE SEQUENCE [LARGE SCALE GENOMIC DNA]</scope>
    <source>
        <strain evidence="1">JXDWG</strain>
        <tissue evidence="1">Leaf</tissue>
    </source>
</reference>
<sequence length="111" mass="12491">MSLSNLKHMSNRLGQSPLRISSISSVIQEVLDRRLDMWDNCLHSCFVVPEGFSLPKAKLCTEKWKEHTQVKKPRTFMPNPLANTGKAIRVAGYLNAYSVSVSTATLKEEIN</sequence>